<dbReference type="InterPro" id="IPR023485">
    <property type="entry name" value="Ptyr_pPase"/>
</dbReference>
<name>A0A7G7CP87_9CORY</name>
<dbReference type="RefSeq" id="WP_185175777.1">
    <property type="nucleotide sequence ID" value="NZ_CP059404.1"/>
</dbReference>
<dbReference type="SMART" id="SM00226">
    <property type="entry name" value="LMWPc"/>
    <property type="match status" value="1"/>
</dbReference>
<dbReference type="InterPro" id="IPR036196">
    <property type="entry name" value="Ptyr_pPase_sf"/>
</dbReference>
<feature type="domain" description="Phosphotyrosine protein phosphatase I" evidence="2">
    <location>
        <begin position="3"/>
        <end position="136"/>
    </location>
</feature>
<dbReference type="PANTHER" id="PTHR43428">
    <property type="entry name" value="ARSENATE REDUCTASE"/>
    <property type="match status" value="1"/>
</dbReference>
<dbReference type="Gene3D" id="3.40.50.2300">
    <property type="match status" value="1"/>
</dbReference>
<dbReference type="SUPFAM" id="SSF52788">
    <property type="entry name" value="Phosphotyrosine protein phosphatases I"/>
    <property type="match status" value="1"/>
</dbReference>
<protein>
    <submittedName>
        <fullName evidence="3">Low molecular weight phosphatase family protein</fullName>
    </submittedName>
</protein>
<evidence type="ECO:0000256" key="1">
    <source>
        <dbReference type="ARBA" id="ARBA00022849"/>
    </source>
</evidence>
<evidence type="ECO:0000313" key="3">
    <source>
        <dbReference type="EMBL" id="QNE89403.1"/>
    </source>
</evidence>
<accession>A0A7G7CP87</accession>
<keyword evidence="1" id="KW-0059">Arsenical resistance</keyword>
<dbReference type="Pfam" id="PF01451">
    <property type="entry name" value="LMWPc"/>
    <property type="match status" value="1"/>
</dbReference>
<reference evidence="3 4" key="1">
    <citation type="submission" date="2020-07" db="EMBL/GenBank/DDBJ databases">
        <title>Complete genome and description of Corynebacterium incognita strain Marseille-Q3630 sp. nov.</title>
        <authorList>
            <person name="Boxberger M."/>
        </authorList>
    </citation>
    <scope>NUCLEOTIDE SEQUENCE [LARGE SCALE GENOMIC DNA]</scope>
    <source>
        <strain evidence="3 4">Marseille-Q3630</strain>
    </source>
</reference>
<dbReference type="AlphaFoldDB" id="A0A7G7CP87"/>
<dbReference type="EMBL" id="CP059404">
    <property type="protein sequence ID" value="QNE89403.1"/>
    <property type="molecule type" value="Genomic_DNA"/>
</dbReference>
<keyword evidence="4" id="KW-1185">Reference proteome</keyword>
<evidence type="ECO:0000259" key="2">
    <source>
        <dbReference type="SMART" id="SM00226"/>
    </source>
</evidence>
<dbReference type="Proteomes" id="UP000515743">
    <property type="component" value="Chromosome"/>
</dbReference>
<evidence type="ECO:0000313" key="4">
    <source>
        <dbReference type="Proteomes" id="UP000515743"/>
    </source>
</evidence>
<dbReference type="KEGG" id="cik:H0194_10285"/>
<sequence length="137" mass="14962">MTKKVLFLCNSNKGKSQMAAGLAAKHAPEWDIYSAGVQVSEVGTKGNVNLESAESLKEVGADMSDDTPKPVDPELLRTADAVVVVGTADLEWPADARGQLIRWDTPEPSEQGLEGMERMRVLRDDIDARVRQLVEEL</sequence>
<dbReference type="PANTHER" id="PTHR43428:SF1">
    <property type="entry name" value="ARSENATE REDUCTASE"/>
    <property type="match status" value="1"/>
</dbReference>
<proteinExistence type="predicted"/>
<dbReference type="GO" id="GO:0046685">
    <property type="term" value="P:response to arsenic-containing substance"/>
    <property type="evidence" value="ECO:0007669"/>
    <property type="project" value="UniProtKB-KW"/>
</dbReference>
<gene>
    <name evidence="3" type="ORF">H0194_10285</name>
</gene>
<organism evidence="3 4">
    <name type="scientific">Corynebacterium incognita</name>
    <dbReference type="NCBI Taxonomy" id="2754725"/>
    <lineage>
        <taxon>Bacteria</taxon>
        <taxon>Bacillati</taxon>
        <taxon>Actinomycetota</taxon>
        <taxon>Actinomycetes</taxon>
        <taxon>Mycobacteriales</taxon>
        <taxon>Corynebacteriaceae</taxon>
        <taxon>Corynebacterium</taxon>
    </lineage>
</organism>